<accession>A0ABD1G2B5</accession>
<dbReference type="InterPro" id="IPR036242">
    <property type="entry name" value="Agglutinin_dom_sf"/>
</dbReference>
<dbReference type="PANTHER" id="PTHR39244">
    <property type="entry name" value="NATTERIN-4"/>
    <property type="match status" value="1"/>
</dbReference>
<dbReference type="SMART" id="SM00791">
    <property type="entry name" value="Agglutinin"/>
    <property type="match status" value="1"/>
</dbReference>
<evidence type="ECO:0000313" key="3">
    <source>
        <dbReference type="Proteomes" id="UP001567538"/>
    </source>
</evidence>
<dbReference type="EMBL" id="JBEAFC010000010">
    <property type="protein sequence ID" value="KAL1538245.1"/>
    <property type="molecule type" value="Genomic_DNA"/>
</dbReference>
<gene>
    <name evidence="2" type="ORF">AAHA92_27009</name>
</gene>
<evidence type="ECO:0000259" key="1">
    <source>
        <dbReference type="SMART" id="SM00791"/>
    </source>
</evidence>
<evidence type="ECO:0000313" key="2">
    <source>
        <dbReference type="EMBL" id="KAL1538245.1"/>
    </source>
</evidence>
<dbReference type="InterPro" id="IPR008998">
    <property type="entry name" value="Agglutinin"/>
</dbReference>
<reference evidence="2 3" key="1">
    <citation type="submission" date="2024-06" db="EMBL/GenBank/DDBJ databases">
        <title>A chromosome level genome sequence of Diviner's sage (Salvia divinorum).</title>
        <authorList>
            <person name="Ford S.A."/>
            <person name="Ro D.-K."/>
            <person name="Ness R.W."/>
            <person name="Phillips M.A."/>
        </authorList>
    </citation>
    <scope>NUCLEOTIDE SEQUENCE [LARGE SCALE GENOMIC DNA]</scope>
    <source>
        <strain evidence="2">SAF-2024a</strain>
        <tissue evidence="2">Leaf</tissue>
    </source>
</reference>
<dbReference type="InterPro" id="IPR004991">
    <property type="entry name" value="Aerolysin-like"/>
</dbReference>
<dbReference type="AlphaFoldDB" id="A0ABD1G2B5"/>
<dbReference type="SUPFAM" id="SSF50382">
    <property type="entry name" value="Agglutinin"/>
    <property type="match status" value="2"/>
</dbReference>
<dbReference type="Gene3D" id="2.170.15.10">
    <property type="entry name" value="Proaerolysin, chain A, domain 3"/>
    <property type="match status" value="1"/>
</dbReference>
<organism evidence="2 3">
    <name type="scientific">Salvia divinorum</name>
    <name type="common">Maria pastora</name>
    <name type="synonym">Diviner's sage</name>
    <dbReference type="NCBI Taxonomy" id="28513"/>
    <lineage>
        <taxon>Eukaryota</taxon>
        <taxon>Viridiplantae</taxon>
        <taxon>Streptophyta</taxon>
        <taxon>Embryophyta</taxon>
        <taxon>Tracheophyta</taxon>
        <taxon>Spermatophyta</taxon>
        <taxon>Magnoliopsida</taxon>
        <taxon>eudicotyledons</taxon>
        <taxon>Gunneridae</taxon>
        <taxon>Pentapetalae</taxon>
        <taxon>asterids</taxon>
        <taxon>lamiids</taxon>
        <taxon>Lamiales</taxon>
        <taxon>Lamiaceae</taxon>
        <taxon>Nepetoideae</taxon>
        <taxon>Mentheae</taxon>
        <taxon>Salviinae</taxon>
        <taxon>Salvia</taxon>
        <taxon>Salvia subgen. Calosphace</taxon>
    </lineage>
</organism>
<dbReference type="SUPFAM" id="SSF56973">
    <property type="entry name" value="Aerolisin/ETX pore-forming domain"/>
    <property type="match status" value="1"/>
</dbReference>
<feature type="domain" description="Agglutinin" evidence="1">
    <location>
        <begin position="152"/>
        <end position="285"/>
    </location>
</feature>
<dbReference type="Proteomes" id="UP001567538">
    <property type="component" value="Unassembled WGS sequence"/>
</dbReference>
<keyword evidence="3" id="KW-1185">Reference proteome</keyword>
<protein>
    <recommendedName>
        <fullName evidence="1">Agglutinin domain-containing protein</fullName>
    </recommendedName>
</protein>
<dbReference type="Gene3D" id="2.80.10.50">
    <property type="match status" value="2"/>
</dbReference>
<sequence>MASNLPRFIKITLQKEGHYYAHSLLYRGEVAGVTSFIDDGELSAYSKIEVEPALINKNYVHLRFTRTNRYCGRSDDDVGILVAVNTMPEEDTTLPSCTLFEPTTPDQGRAFDLIHVHTGYLVRNDGDQLRFAIRDPPSSPDKLRFVDWETIVKLPTDSAVAFQGDNGKYLQIFSNNGSQYLQFSSDDPNHVASACSICHVQNGDIWIRPKTTTSQWASSPDWILVQEGTAMNDYFKPVKVGYDTIALFNNEAKCFCNRVTAEGLTDCLNANVTTIPNTARLVVKELVLERKIYSVEYDMGFGAISDEQPYVAGESTVVNNSSEESIMAVEITYQDEKSYTFSRSLSLTAGVSVTVEAGIPFIESGSITVSVEISGELEWDTTTTTTTSVTASTSVTVPARSSVKVS</sequence>
<name>A0ABD1G2B5_SALDI</name>
<dbReference type="InterPro" id="IPR053237">
    <property type="entry name" value="Natterin_C"/>
</dbReference>
<comment type="caution">
    <text evidence="2">The sequence shown here is derived from an EMBL/GenBank/DDBJ whole genome shotgun (WGS) entry which is preliminary data.</text>
</comment>
<dbReference type="Pfam" id="PF03318">
    <property type="entry name" value="ETX_MTX2"/>
    <property type="match status" value="1"/>
</dbReference>
<proteinExistence type="predicted"/>
<dbReference type="PANTHER" id="PTHR39244:SF5">
    <property type="entry name" value="NATTERIN-3-LIKE"/>
    <property type="match status" value="1"/>
</dbReference>
<dbReference type="Pfam" id="PF07468">
    <property type="entry name" value="Agglutinin"/>
    <property type="match status" value="1"/>
</dbReference>